<dbReference type="GO" id="GO:0003677">
    <property type="term" value="F:DNA binding"/>
    <property type="evidence" value="ECO:0007669"/>
    <property type="project" value="UniProtKB-KW"/>
</dbReference>
<evidence type="ECO:0000256" key="2">
    <source>
        <dbReference type="ARBA" id="ARBA00022723"/>
    </source>
</evidence>
<dbReference type="SUPFAM" id="SSF57701">
    <property type="entry name" value="Zn2/Cys6 DNA-binding domain"/>
    <property type="match status" value="1"/>
</dbReference>
<evidence type="ECO:0000259" key="8">
    <source>
        <dbReference type="PROSITE" id="PS50048"/>
    </source>
</evidence>
<proteinExistence type="predicted"/>
<dbReference type="AlphaFoldDB" id="A0AAD6D5Q9"/>
<dbReference type="PROSITE" id="PS50048">
    <property type="entry name" value="ZN2_CY6_FUNGAL_2"/>
    <property type="match status" value="1"/>
</dbReference>
<dbReference type="GO" id="GO:0008270">
    <property type="term" value="F:zinc ion binding"/>
    <property type="evidence" value="ECO:0007669"/>
    <property type="project" value="InterPro"/>
</dbReference>
<feature type="region of interest" description="Disordered" evidence="7">
    <location>
        <begin position="555"/>
        <end position="576"/>
    </location>
</feature>
<dbReference type="Proteomes" id="UP001220324">
    <property type="component" value="Unassembled WGS sequence"/>
</dbReference>
<dbReference type="InterPro" id="IPR007219">
    <property type="entry name" value="XnlR_reg_dom"/>
</dbReference>
<dbReference type="GO" id="GO:0000981">
    <property type="term" value="F:DNA-binding transcription factor activity, RNA polymerase II-specific"/>
    <property type="evidence" value="ECO:0007669"/>
    <property type="project" value="InterPro"/>
</dbReference>
<evidence type="ECO:0000313" key="10">
    <source>
        <dbReference type="Proteomes" id="UP001220324"/>
    </source>
</evidence>
<accession>A0AAD6D5Q9</accession>
<dbReference type="CDD" id="cd00067">
    <property type="entry name" value="GAL4"/>
    <property type="match status" value="1"/>
</dbReference>
<keyword evidence="10" id="KW-1185">Reference proteome</keyword>
<feature type="domain" description="Zn(2)-C6 fungal-type" evidence="8">
    <location>
        <begin position="87"/>
        <end position="116"/>
    </location>
</feature>
<evidence type="ECO:0000256" key="5">
    <source>
        <dbReference type="ARBA" id="ARBA00023163"/>
    </source>
</evidence>
<dbReference type="PROSITE" id="PS00463">
    <property type="entry name" value="ZN2_CY6_FUNGAL_1"/>
    <property type="match status" value="1"/>
</dbReference>
<dbReference type="PANTHER" id="PTHR47338:SF5">
    <property type="entry name" value="ZN(II)2CYS6 TRANSCRIPTION FACTOR (EUROFUNG)"/>
    <property type="match status" value="1"/>
</dbReference>
<comment type="caution">
    <text evidence="9">The sequence shown here is derived from an EMBL/GenBank/DDBJ whole genome shotgun (WGS) entry which is preliminary data.</text>
</comment>
<evidence type="ECO:0000256" key="6">
    <source>
        <dbReference type="ARBA" id="ARBA00023242"/>
    </source>
</evidence>
<dbReference type="Pfam" id="PF00172">
    <property type="entry name" value="Zn_clus"/>
    <property type="match status" value="1"/>
</dbReference>
<dbReference type="Gene3D" id="4.10.240.10">
    <property type="entry name" value="Zn(2)-C6 fungal-type DNA-binding domain"/>
    <property type="match status" value="1"/>
</dbReference>
<reference evidence="9 10" key="1">
    <citation type="journal article" date="2023" name="IMA Fungus">
        <title>Comparative genomic study of the Penicillium genus elucidates a diverse pangenome and 15 lateral gene transfer events.</title>
        <authorList>
            <person name="Petersen C."/>
            <person name="Sorensen T."/>
            <person name="Nielsen M.R."/>
            <person name="Sondergaard T.E."/>
            <person name="Sorensen J.L."/>
            <person name="Fitzpatrick D.A."/>
            <person name="Frisvad J.C."/>
            <person name="Nielsen K.L."/>
        </authorList>
    </citation>
    <scope>NUCLEOTIDE SEQUENCE [LARGE SCALE GENOMIC DNA]</scope>
    <source>
        <strain evidence="9 10">IBT 35679</strain>
    </source>
</reference>
<name>A0AAD6D5Q9_9EURO</name>
<evidence type="ECO:0000256" key="7">
    <source>
        <dbReference type="SAM" id="MobiDB-lite"/>
    </source>
</evidence>
<dbReference type="InterPro" id="IPR050815">
    <property type="entry name" value="TF_fung"/>
</dbReference>
<dbReference type="PANTHER" id="PTHR47338">
    <property type="entry name" value="ZN(II)2CYS6 TRANSCRIPTION FACTOR (EUROFUNG)-RELATED"/>
    <property type="match status" value="1"/>
</dbReference>
<dbReference type="EMBL" id="JAQIZZ010000001">
    <property type="protein sequence ID" value="KAJ5556479.1"/>
    <property type="molecule type" value="Genomic_DNA"/>
</dbReference>
<dbReference type="InterPro" id="IPR001138">
    <property type="entry name" value="Zn2Cys6_DnaBD"/>
</dbReference>
<dbReference type="Pfam" id="PF04082">
    <property type="entry name" value="Fungal_trans"/>
    <property type="match status" value="1"/>
</dbReference>
<dbReference type="SMART" id="SM00066">
    <property type="entry name" value="GAL4"/>
    <property type="match status" value="1"/>
</dbReference>
<protein>
    <recommendedName>
        <fullName evidence="8">Zn(2)-C6 fungal-type domain-containing protein</fullName>
    </recommendedName>
</protein>
<evidence type="ECO:0000256" key="4">
    <source>
        <dbReference type="ARBA" id="ARBA00023125"/>
    </source>
</evidence>
<dbReference type="CDD" id="cd12148">
    <property type="entry name" value="fungal_TF_MHR"/>
    <property type="match status" value="1"/>
</dbReference>
<dbReference type="GO" id="GO:0006351">
    <property type="term" value="P:DNA-templated transcription"/>
    <property type="evidence" value="ECO:0007669"/>
    <property type="project" value="InterPro"/>
</dbReference>
<keyword evidence="4" id="KW-0238">DNA-binding</keyword>
<gene>
    <name evidence="9" type="ORF">N7494_000394</name>
</gene>
<keyword evidence="2" id="KW-0479">Metal-binding</keyword>
<keyword evidence="5" id="KW-0804">Transcription</keyword>
<organism evidence="9 10">
    <name type="scientific">Penicillium frequentans</name>
    <dbReference type="NCBI Taxonomy" id="3151616"/>
    <lineage>
        <taxon>Eukaryota</taxon>
        <taxon>Fungi</taxon>
        <taxon>Dikarya</taxon>
        <taxon>Ascomycota</taxon>
        <taxon>Pezizomycotina</taxon>
        <taxon>Eurotiomycetes</taxon>
        <taxon>Eurotiomycetidae</taxon>
        <taxon>Eurotiales</taxon>
        <taxon>Aspergillaceae</taxon>
        <taxon>Penicillium</taxon>
    </lineage>
</organism>
<dbReference type="GO" id="GO:0005634">
    <property type="term" value="C:nucleus"/>
    <property type="evidence" value="ECO:0007669"/>
    <property type="project" value="UniProtKB-SubCell"/>
</dbReference>
<evidence type="ECO:0000256" key="3">
    <source>
        <dbReference type="ARBA" id="ARBA00023015"/>
    </source>
</evidence>
<dbReference type="InterPro" id="IPR036864">
    <property type="entry name" value="Zn2-C6_fun-type_DNA-bd_sf"/>
</dbReference>
<evidence type="ECO:0000313" key="9">
    <source>
        <dbReference type="EMBL" id="KAJ5556479.1"/>
    </source>
</evidence>
<keyword evidence="3" id="KW-0805">Transcription regulation</keyword>
<comment type="subcellular location">
    <subcellularLocation>
        <location evidence="1">Nucleus</location>
    </subcellularLocation>
</comment>
<keyword evidence="6" id="KW-0539">Nucleus</keyword>
<evidence type="ECO:0000256" key="1">
    <source>
        <dbReference type="ARBA" id="ARBA00004123"/>
    </source>
</evidence>
<sequence length="636" mass="71019">MHSQAFFELQFGYSDTDDPESATPPPSWKQFRFAPAHSEVKVAETQKCGRLCIAEPEHGATSMEASDGSPSTVKDKINRTRQKVTHACNGCRRRRVKCDGVAPCSNCAKHDITCNFDHASRGRRGPRPRSNVIHLTGARRTLKSLQLVNEIELEKNFSALEDLNASLDISLGDDIGHPELIDDLAQDSLLPSYQQGPPLETWRQFVAEATSRQDLTKKYSAPGITGIDAICHFVELFWTHANFLYGTLLSKDRFLEQECGGKPSLALYMSMCALGSLFSSHDIAQDDITTNTSNTYESIARTELDGDNHWSSLVSSQCYCLLGFYCAGQNKGAQAWNDFGNRQAIATARSRLQIFKAMVPHLSSSDSVEMERIDRMISFAEGVTSLGNLSLQKQIFTIDVFNNIWPEEPSSLSLFRLVEILAQTQQACNMLLPSQEGLPWEPDTAWRSMEKYLEKYPMRHSDKFCPNLETLDKLIQDGAIERIISVMLDVLFKVQEPDSYILHDVGSENKFIIRPYFDRFHNIEEATFMCLTPPASDEESLIDPSNQYPSRASCNNQTHLGDAGDPVAPGTQPENNHAMPNYTIYVDDLYYPADDFDPALDASHEGFLFLGSEIGDHGEAPLELPGVSSRSPLFPT</sequence>